<dbReference type="Proteomes" id="UP000594571">
    <property type="component" value="Chromosome"/>
</dbReference>
<organism evidence="1 2">
    <name type="scientific">Campylobacter concisus</name>
    <dbReference type="NCBI Taxonomy" id="199"/>
    <lineage>
        <taxon>Bacteria</taxon>
        <taxon>Pseudomonadati</taxon>
        <taxon>Campylobacterota</taxon>
        <taxon>Epsilonproteobacteria</taxon>
        <taxon>Campylobacterales</taxon>
        <taxon>Campylobacteraceae</taxon>
        <taxon>Campylobacter</taxon>
    </lineage>
</organism>
<keyword evidence="1" id="KW-0378">Hydrolase</keyword>
<gene>
    <name evidence="1" type="ORF">CVS89_08855</name>
</gene>
<dbReference type="GO" id="GO:0016787">
    <property type="term" value="F:hydrolase activity"/>
    <property type="evidence" value="ECO:0007669"/>
    <property type="project" value="UniProtKB-KW"/>
</dbReference>
<reference evidence="1 2" key="2">
    <citation type="journal article" date="2020" name="Microb. Genom.">
        <title>Analysis of complete Campylobacter concisus genomes identifies genomospecies features, secretion systems and novel plasmids and their association with severe ulcerative colitis.</title>
        <authorList>
            <person name="Liu F."/>
            <person name="Chen S."/>
            <person name="Luu L.D.W."/>
            <person name="Lee S.A."/>
            <person name="Tay A.C.Y."/>
            <person name="Wu R."/>
            <person name="Riordan S.M."/>
            <person name="Lan R."/>
            <person name="Liu L."/>
            <person name="Zhang L."/>
        </authorList>
    </citation>
    <scope>NUCLEOTIDE SEQUENCE [LARGE SCALE GENOMIC DNA]</scope>
    <source>
        <strain evidence="1 2">H16O-S1</strain>
    </source>
</reference>
<evidence type="ECO:0000313" key="1">
    <source>
        <dbReference type="EMBL" id="QPH98349.1"/>
    </source>
</evidence>
<protein>
    <submittedName>
        <fullName evidence="1">Diadenosine tetraphosphate hydrolase</fullName>
    </submittedName>
</protein>
<accession>A0A7S9X5N5</accession>
<proteinExistence type="predicted"/>
<evidence type="ECO:0000313" key="2">
    <source>
        <dbReference type="Proteomes" id="UP000594571"/>
    </source>
</evidence>
<dbReference type="AlphaFoldDB" id="A0A7S9X5N5"/>
<reference evidence="1 2" key="1">
    <citation type="journal article" date="2018" name="Emerg. Microbes Infect.">
        <title>Genomic analysis of oral Campylobacter concisus strains identified a potential bacterial molecular marker associated with active Crohn's disease.</title>
        <authorList>
            <person name="Liu F."/>
            <person name="Ma R."/>
            <person name="Tay C.Y.A."/>
            <person name="Octavia S."/>
            <person name="Lan R."/>
            <person name="Chung H.K.L."/>
            <person name="Riordan S.M."/>
            <person name="Grimm M.C."/>
            <person name="Leong R.W."/>
            <person name="Tanaka M.M."/>
            <person name="Connor S."/>
            <person name="Zhang L."/>
        </authorList>
    </citation>
    <scope>NUCLEOTIDE SEQUENCE [LARGE SCALE GENOMIC DNA]</scope>
    <source>
        <strain evidence="1 2">H16O-S1</strain>
    </source>
</reference>
<name>A0A7S9X5N5_9BACT</name>
<sequence length="39" mass="4531">MGSNKISTKEQIIKFKDYADIADASYSFLHYVFENERNG</sequence>
<dbReference type="EMBL" id="CP049263">
    <property type="protein sequence ID" value="QPH98349.1"/>
    <property type="molecule type" value="Genomic_DNA"/>
</dbReference>